<feature type="region of interest" description="Disordered" evidence="1">
    <location>
        <begin position="1"/>
        <end position="61"/>
    </location>
</feature>
<gene>
    <name evidence="2" type="ORF">TrCOL_g3598</name>
</gene>
<feature type="region of interest" description="Disordered" evidence="1">
    <location>
        <begin position="240"/>
        <end position="266"/>
    </location>
</feature>
<dbReference type="AlphaFoldDB" id="A0A9W7FYF0"/>
<feature type="compositionally biased region" description="Basic residues" evidence="1">
    <location>
        <begin position="242"/>
        <end position="254"/>
    </location>
</feature>
<sequence>MGIPINTTNGDVNTGTDGVNVGTTGTMDLSMETEGNQGGGEGVGDFSGDFSRTSSPSSNRKEVLQMMVRVNALKQAIVGGKAEDPFRWEEVDKLVGRDIKDAVGKTKRRGFGEGISGIEGGGGGRGSGNGQGGEVGILAQGGGEDKWDLGGYLYIMKGIENGDAGGEGKEGDGVWDEDVKIRIEEERVKAKELKLAEVFKVVRNDRLGGDGKDFVELGGRERKGGGEVWVRRLAGMAERELGRKKKKKDGKRGTKLGGDYKGKEGK</sequence>
<keyword evidence="3" id="KW-1185">Reference proteome</keyword>
<dbReference type="EMBL" id="BRYA01000644">
    <property type="protein sequence ID" value="GMI27419.1"/>
    <property type="molecule type" value="Genomic_DNA"/>
</dbReference>
<proteinExistence type="predicted"/>
<name>A0A9W7FYF0_9STRA</name>
<organism evidence="2 3">
    <name type="scientific">Triparma columacea</name>
    <dbReference type="NCBI Taxonomy" id="722753"/>
    <lineage>
        <taxon>Eukaryota</taxon>
        <taxon>Sar</taxon>
        <taxon>Stramenopiles</taxon>
        <taxon>Ochrophyta</taxon>
        <taxon>Bolidophyceae</taxon>
        <taxon>Parmales</taxon>
        <taxon>Triparmaceae</taxon>
        <taxon>Triparma</taxon>
    </lineage>
</organism>
<reference evidence="3" key="1">
    <citation type="journal article" date="2023" name="Commun. Biol.">
        <title>Genome analysis of Parmales, the sister group of diatoms, reveals the evolutionary specialization of diatoms from phago-mixotrophs to photoautotrophs.</title>
        <authorList>
            <person name="Ban H."/>
            <person name="Sato S."/>
            <person name="Yoshikawa S."/>
            <person name="Yamada K."/>
            <person name="Nakamura Y."/>
            <person name="Ichinomiya M."/>
            <person name="Sato N."/>
            <person name="Blanc-Mathieu R."/>
            <person name="Endo H."/>
            <person name="Kuwata A."/>
            <person name="Ogata H."/>
        </authorList>
    </citation>
    <scope>NUCLEOTIDE SEQUENCE [LARGE SCALE GENOMIC DNA]</scope>
</reference>
<feature type="compositionally biased region" description="Low complexity" evidence="1">
    <location>
        <begin position="1"/>
        <end position="26"/>
    </location>
</feature>
<evidence type="ECO:0000256" key="1">
    <source>
        <dbReference type="SAM" id="MobiDB-lite"/>
    </source>
</evidence>
<evidence type="ECO:0000313" key="2">
    <source>
        <dbReference type="EMBL" id="GMI27419.1"/>
    </source>
</evidence>
<protein>
    <submittedName>
        <fullName evidence="2">Uncharacterized protein</fullName>
    </submittedName>
</protein>
<evidence type="ECO:0000313" key="3">
    <source>
        <dbReference type="Proteomes" id="UP001165065"/>
    </source>
</evidence>
<accession>A0A9W7FYF0</accession>
<comment type="caution">
    <text evidence="2">The sequence shown here is derived from an EMBL/GenBank/DDBJ whole genome shotgun (WGS) entry which is preliminary data.</text>
</comment>
<feature type="compositionally biased region" description="Gly residues" evidence="1">
    <location>
        <begin position="36"/>
        <end position="45"/>
    </location>
</feature>
<dbReference type="Proteomes" id="UP001165065">
    <property type="component" value="Unassembled WGS sequence"/>
</dbReference>